<reference evidence="2" key="1">
    <citation type="journal article" date="2020" name="BMC Genomics">
        <title>Correction to: Identification and distribution of gene clusters required for synthesis of sphingolipid metabolism inhibitors in diverse species of the filamentous fungus Fusarium.</title>
        <authorList>
            <person name="Kim H.S."/>
            <person name="Lohmar J.M."/>
            <person name="Busman M."/>
            <person name="Brown D.W."/>
            <person name="Naumann T.A."/>
            <person name="Divon H.H."/>
            <person name="Lysoe E."/>
            <person name="Uhlig S."/>
            <person name="Proctor R.H."/>
        </authorList>
    </citation>
    <scope>NUCLEOTIDE SEQUENCE</scope>
    <source>
        <strain evidence="2">NRRL 22465</strain>
    </source>
</reference>
<dbReference type="AlphaFoldDB" id="A0A8H4URT1"/>
<dbReference type="EMBL" id="JABEYC010000116">
    <property type="protein sequence ID" value="KAF4982484.1"/>
    <property type="molecule type" value="Genomic_DNA"/>
</dbReference>
<accession>A0A8H4URT1</accession>
<dbReference type="Proteomes" id="UP000635477">
    <property type="component" value="Unassembled WGS sequence"/>
</dbReference>
<keyword evidence="3" id="KW-1185">Reference proteome</keyword>
<keyword evidence="1" id="KW-0732">Signal</keyword>
<dbReference type="OrthoDB" id="4387630at2759"/>
<protein>
    <submittedName>
        <fullName evidence="2">Uncharacterized protein</fullName>
    </submittedName>
</protein>
<sequence>MFSVRNAVLSLAAISSISGTVFAEHLRVVWSASHSNSIGPPSGDSSHSSSFAVFNDAEEALYSADNPDDHSPCYNTGDGRTFSLTSGCWNQDYQFKCKSSFGGNPKKCEILDADGNSLAEGDSDVSESFRVISIDQEGSCVAEFDTGDDEGCSTDDEFSVA</sequence>
<feature type="signal peptide" evidence="1">
    <location>
        <begin position="1"/>
        <end position="23"/>
    </location>
</feature>
<gene>
    <name evidence="2" type="ORF">FZEAL_1909</name>
</gene>
<name>A0A8H4URT1_9HYPO</name>
<organism evidence="2 3">
    <name type="scientific">Fusarium zealandicum</name>
    <dbReference type="NCBI Taxonomy" id="1053134"/>
    <lineage>
        <taxon>Eukaryota</taxon>
        <taxon>Fungi</taxon>
        <taxon>Dikarya</taxon>
        <taxon>Ascomycota</taxon>
        <taxon>Pezizomycotina</taxon>
        <taxon>Sordariomycetes</taxon>
        <taxon>Hypocreomycetidae</taxon>
        <taxon>Hypocreales</taxon>
        <taxon>Nectriaceae</taxon>
        <taxon>Fusarium</taxon>
        <taxon>Fusarium staphyleae species complex</taxon>
    </lineage>
</organism>
<reference evidence="2" key="2">
    <citation type="submission" date="2020-05" db="EMBL/GenBank/DDBJ databases">
        <authorList>
            <person name="Kim H.-S."/>
            <person name="Proctor R.H."/>
            <person name="Brown D.W."/>
        </authorList>
    </citation>
    <scope>NUCLEOTIDE SEQUENCE</scope>
    <source>
        <strain evidence="2">NRRL 22465</strain>
    </source>
</reference>
<comment type="caution">
    <text evidence="2">The sequence shown here is derived from an EMBL/GenBank/DDBJ whole genome shotgun (WGS) entry which is preliminary data.</text>
</comment>
<evidence type="ECO:0000256" key="1">
    <source>
        <dbReference type="SAM" id="SignalP"/>
    </source>
</evidence>
<evidence type="ECO:0000313" key="3">
    <source>
        <dbReference type="Proteomes" id="UP000635477"/>
    </source>
</evidence>
<proteinExistence type="predicted"/>
<evidence type="ECO:0000313" key="2">
    <source>
        <dbReference type="EMBL" id="KAF4982484.1"/>
    </source>
</evidence>
<feature type="chain" id="PRO_5034378031" evidence="1">
    <location>
        <begin position="24"/>
        <end position="161"/>
    </location>
</feature>